<dbReference type="Gene3D" id="3.90.1750.10">
    <property type="entry name" value="Hect, E3 ligase catalytic domains"/>
    <property type="match status" value="1"/>
</dbReference>
<evidence type="ECO:0000313" key="16">
    <source>
        <dbReference type="Proteomes" id="UP001148018"/>
    </source>
</evidence>
<feature type="domain" description="WW" evidence="13">
    <location>
        <begin position="731"/>
        <end position="764"/>
    </location>
</feature>
<dbReference type="EC" id="2.3.2.26" evidence="4"/>
<feature type="region of interest" description="Disordered" evidence="12">
    <location>
        <begin position="523"/>
        <end position="543"/>
    </location>
</feature>
<feature type="domain" description="WW" evidence="13">
    <location>
        <begin position="661"/>
        <end position="694"/>
    </location>
</feature>
<dbReference type="GO" id="GO:0061630">
    <property type="term" value="F:ubiquitin protein ligase activity"/>
    <property type="evidence" value="ECO:0007669"/>
    <property type="project" value="UniProtKB-EC"/>
</dbReference>
<dbReference type="GO" id="GO:0031623">
    <property type="term" value="P:receptor internalization"/>
    <property type="evidence" value="ECO:0007669"/>
    <property type="project" value="TreeGrafter"/>
</dbReference>
<dbReference type="AlphaFoldDB" id="A0A9Q0DVE0"/>
<dbReference type="CDD" id="cd00078">
    <property type="entry name" value="HECTc"/>
    <property type="match status" value="1"/>
</dbReference>
<feature type="domain" description="WW" evidence="13">
    <location>
        <begin position="782"/>
        <end position="815"/>
    </location>
</feature>
<comment type="pathway">
    <text evidence="3">Protein modification; protein ubiquitination.</text>
</comment>
<dbReference type="GO" id="GO:0005737">
    <property type="term" value="C:cytoplasm"/>
    <property type="evidence" value="ECO:0007669"/>
    <property type="project" value="UniProtKB-SubCell"/>
</dbReference>
<protein>
    <recommendedName>
        <fullName evidence="4">HECT-type E3 ubiquitin transferase</fullName>
        <ecNumber evidence="4">2.3.2.26</ecNumber>
    </recommendedName>
</protein>
<dbReference type="GO" id="GO:0048814">
    <property type="term" value="P:regulation of dendrite morphogenesis"/>
    <property type="evidence" value="ECO:0007669"/>
    <property type="project" value="TreeGrafter"/>
</dbReference>
<dbReference type="SUPFAM" id="SSF51045">
    <property type="entry name" value="WW domain"/>
    <property type="match status" value="4"/>
</dbReference>
<evidence type="ECO:0000256" key="7">
    <source>
        <dbReference type="ARBA" id="ARBA00022679"/>
    </source>
</evidence>
<keyword evidence="8" id="KW-0677">Repeat</keyword>
<dbReference type="SMART" id="SM00119">
    <property type="entry name" value="HECTc"/>
    <property type="match status" value="1"/>
</dbReference>
<evidence type="ECO:0000313" key="15">
    <source>
        <dbReference type="EMBL" id="KAJ3593297.1"/>
    </source>
</evidence>
<dbReference type="Gene3D" id="2.60.40.150">
    <property type="entry name" value="C2 domain"/>
    <property type="match status" value="1"/>
</dbReference>
<dbReference type="FunFam" id="3.90.1750.10:FF:000026">
    <property type="entry name" value="E3 ubiquitin-protein ligase HACE1"/>
    <property type="match status" value="1"/>
</dbReference>
<feature type="compositionally biased region" description="Polar residues" evidence="12">
    <location>
        <begin position="526"/>
        <end position="539"/>
    </location>
</feature>
<evidence type="ECO:0000256" key="6">
    <source>
        <dbReference type="ARBA" id="ARBA00022553"/>
    </source>
</evidence>
<dbReference type="Pfam" id="PF00632">
    <property type="entry name" value="HECT"/>
    <property type="match status" value="1"/>
</dbReference>
<evidence type="ECO:0000259" key="13">
    <source>
        <dbReference type="PROSITE" id="PS50020"/>
    </source>
</evidence>
<evidence type="ECO:0000256" key="10">
    <source>
        <dbReference type="ARBA" id="ARBA00022843"/>
    </source>
</evidence>
<dbReference type="InterPro" id="IPR050409">
    <property type="entry name" value="E3_ubiq-protein_ligase"/>
</dbReference>
<name>A0A9Q0DVE0_9TELE</name>
<dbReference type="PROSITE" id="PS50237">
    <property type="entry name" value="HECT"/>
    <property type="match status" value="1"/>
</dbReference>
<dbReference type="PANTHER" id="PTHR11254">
    <property type="entry name" value="HECT DOMAIN UBIQUITIN-PROTEIN LIGASE"/>
    <property type="match status" value="1"/>
</dbReference>
<dbReference type="InterPro" id="IPR036020">
    <property type="entry name" value="WW_dom_sf"/>
</dbReference>
<comment type="caution">
    <text evidence="15">The sequence shown here is derived from an EMBL/GenBank/DDBJ whole genome shotgun (WGS) entry which is preliminary data.</text>
</comment>
<dbReference type="Pfam" id="PF00397">
    <property type="entry name" value="WW"/>
    <property type="match status" value="4"/>
</dbReference>
<feature type="compositionally biased region" description="Basic and acidic residues" evidence="12">
    <location>
        <begin position="560"/>
        <end position="573"/>
    </location>
</feature>
<evidence type="ECO:0000259" key="14">
    <source>
        <dbReference type="PROSITE" id="PS50237"/>
    </source>
</evidence>
<feature type="compositionally biased region" description="Polar residues" evidence="12">
    <location>
        <begin position="700"/>
        <end position="710"/>
    </location>
</feature>
<dbReference type="Gene3D" id="3.30.2160.10">
    <property type="entry name" value="Hect, E3 ligase catalytic domain"/>
    <property type="match status" value="1"/>
</dbReference>
<dbReference type="Proteomes" id="UP001148018">
    <property type="component" value="Unassembled WGS sequence"/>
</dbReference>
<dbReference type="GO" id="GO:0016567">
    <property type="term" value="P:protein ubiquitination"/>
    <property type="evidence" value="ECO:0007669"/>
    <property type="project" value="TreeGrafter"/>
</dbReference>
<gene>
    <name evidence="15" type="ORF">NHX12_005632</name>
</gene>
<accession>A0A9Q0DVE0</accession>
<dbReference type="GO" id="GO:0006511">
    <property type="term" value="P:ubiquitin-dependent protein catabolic process"/>
    <property type="evidence" value="ECO:0007669"/>
    <property type="project" value="TreeGrafter"/>
</dbReference>
<dbReference type="GO" id="GO:0032801">
    <property type="term" value="P:receptor catabolic process"/>
    <property type="evidence" value="ECO:0007669"/>
    <property type="project" value="TreeGrafter"/>
</dbReference>
<dbReference type="PROSITE" id="PS01159">
    <property type="entry name" value="WW_DOMAIN_1"/>
    <property type="match status" value="4"/>
</dbReference>
<feature type="region of interest" description="Disordered" evidence="12">
    <location>
        <begin position="98"/>
        <end position="123"/>
    </location>
</feature>
<evidence type="ECO:0000256" key="8">
    <source>
        <dbReference type="ARBA" id="ARBA00022737"/>
    </source>
</evidence>
<dbReference type="FunFam" id="3.30.2410.10:FF:000001">
    <property type="entry name" value="E3 ubiquitin-protein ligase NEDD4-like"/>
    <property type="match status" value="1"/>
</dbReference>
<dbReference type="FunFam" id="3.30.2160.10:FF:000001">
    <property type="entry name" value="E3 ubiquitin-protein ligase NEDD4-like"/>
    <property type="match status" value="1"/>
</dbReference>
<dbReference type="FunFam" id="2.20.70.10:FF:000021">
    <property type="entry name" value="E3 ubiquitin-protein ligase NEDD4"/>
    <property type="match status" value="1"/>
</dbReference>
<feature type="domain" description="WW" evidence="13">
    <location>
        <begin position="501"/>
        <end position="534"/>
    </location>
</feature>
<feature type="region of interest" description="Disordered" evidence="12">
    <location>
        <begin position="1"/>
        <end position="25"/>
    </location>
</feature>
<keyword evidence="5" id="KW-0963">Cytoplasm</keyword>
<dbReference type="FunFam" id="3.90.1750.10:FF:000001">
    <property type="entry name" value="E3 ubiquitin-protein ligase NEDD4-like"/>
    <property type="match status" value="1"/>
</dbReference>
<dbReference type="InterPro" id="IPR035983">
    <property type="entry name" value="Hect_E3_ubiquitin_ligase"/>
</dbReference>
<dbReference type="CDD" id="cd00201">
    <property type="entry name" value="WW"/>
    <property type="match status" value="4"/>
</dbReference>
<feature type="compositionally biased region" description="Basic and acidic residues" evidence="12">
    <location>
        <begin position="620"/>
        <end position="631"/>
    </location>
</feature>
<feature type="domain" description="HECT" evidence="14">
    <location>
        <begin position="874"/>
        <end position="1208"/>
    </location>
</feature>
<dbReference type="GO" id="GO:0007528">
    <property type="term" value="P:neuromuscular junction development"/>
    <property type="evidence" value="ECO:0007669"/>
    <property type="project" value="TreeGrafter"/>
</dbReference>
<dbReference type="InterPro" id="IPR035892">
    <property type="entry name" value="C2_domain_sf"/>
</dbReference>
<dbReference type="SUPFAM" id="SSF56204">
    <property type="entry name" value="Hect, E3 ligase catalytic domain"/>
    <property type="match status" value="1"/>
</dbReference>
<dbReference type="InterPro" id="IPR001202">
    <property type="entry name" value="WW_dom"/>
</dbReference>
<keyword evidence="9 11" id="KW-0833">Ubl conjugation pathway</keyword>
<keyword evidence="6" id="KW-0597">Phosphoprotein</keyword>
<feature type="compositionally biased region" description="Low complexity" evidence="12">
    <location>
        <begin position="114"/>
        <end position="123"/>
    </location>
</feature>
<dbReference type="GO" id="GO:0019871">
    <property type="term" value="F:sodium channel inhibitor activity"/>
    <property type="evidence" value="ECO:0007669"/>
    <property type="project" value="TreeGrafter"/>
</dbReference>
<keyword evidence="10" id="KW-0832">Ubl conjugation</keyword>
<dbReference type="PANTHER" id="PTHR11254:SF282">
    <property type="entry name" value="E3 UBIQUITIN-PROTEIN LIGASE NEDD4"/>
    <property type="match status" value="1"/>
</dbReference>
<organism evidence="15 16">
    <name type="scientific">Muraenolepis orangiensis</name>
    <name type="common">Patagonian moray cod</name>
    <dbReference type="NCBI Taxonomy" id="630683"/>
    <lineage>
        <taxon>Eukaryota</taxon>
        <taxon>Metazoa</taxon>
        <taxon>Chordata</taxon>
        <taxon>Craniata</taxon>
        <taxon>Vertebrata</taxon>
        <taxon>Euteleostomi</taxon>
        <taxon>Actinopterygii</taxon>
        <taxon>Neopterygii</taxon>
        <taxon>Teleostei</taxon>
        <taxon>Neoteleostei</taxon>
        <taxon>Acanthomorphata</taxon>
        <taxon>Zeiogadaria</taxon>
        <taxon>Gadariae</taxon>
        <taxon>Gadiformes</taxon>
        <taxon>Muraenolepidoidei</taxon>
        <taxon>Muraenolepididae</taxon>
        <taxon>Muraenolepis</taxon>
    </lineage>
</organism>
<evidence type="ECO:0000256" key="1">
    <source>
        <dbReference type="ARBA" id="ARBA00000885"/>
    </source>
</evidence>
<dbReference type="Gene3D" id="2.20.70.10">
    <property type="match status" value="3"/>
</dbReference>
<comment type="subcellular location">
    <subcellularLocation>
        <location evidence="2">Cytoplasm</location>
    </subcellularLocation>
</comment>
<proteinExistence type="predicted"/>
<sequence>MARRLRMQFASRRSHTDPLSETLSSHGVESEASVLACTPTENLAHSSVHMKVSAVSSDYRNLHRYSSVFIPNCNTDGCNKKSTLQISLHHFGRLGGELEGNVDDAEPAGGEAGAGSSSDGSSCSSSMASDAGYCSSNNIFEPEAPEHPRAGQEKGLLCRKHKVPLRRCSSLVLFSRSPCNTPPSSPVMPVPALLPTQGFLAHQCGLKSTNESSHENHEVGCKMSSSTSVNGLRLSKSGGSPAEFRDTKHMVQFNVPLPDEPKSRITKEDMCEALHHLSILDLPNRHSSSVLLHFANQRPAMPGKGAITRTIVNVEYPPAPYPLFKPECEHNQRKLYRSTSACLPPSTKLSENNSKVAAKGREQERAQESQWQRIIQRRFSLEVPYTGKPTGSSAQHVHIHLSPCPGARTRDDFLGQVDIPLQQIPVENPNAERPYTHKDFLLHPRSHKSRVKGHLRLKMTYLPRTPGSEGEHSDQPENMDPSWEFLEGQDMSGAGHQHALPALPPGWEEKQDNLGRTYFVNHESRTTQWHRPTAQNSEVDSQRRQDINMEAQHAFTARRQISDHDENDSRESPESWEVVTDNEPTSLSHSTGHYSRPLQDPHPACDVLGQLNISGAPQGSERRPSQTDHSSHSSHSNRRASAPALSGVEYPANPALLPTFPGLPAGWEEKQDNRGRRYFVNHKGRATSWTRPLVQVTSEAASLPGSSSAGQPLAAPEGSPLNSPNSSFEGGFMPAGWEVRSAPNGRPFFIDHNTKTTSWEDPRLKIPVQMRRRASLDPADLGPMPPGWEERVHSDGRIFYIDHNTRITQWEDPRLQSTAITGPAVPYSRDYKQKYEYFRKKLKKPADIPNRFEMKLRRSTVLEDSYRRILSVKKADVLKARLWVEFEGEKGLDYGGVAREWFFLISKEMFNPYYGLFEYSATDNYTLQVNPNSGLCNEDHLSYFKFIGRVAGMAVYHGKLLDAFFIRPFYKMMLQKSITLHDMESVDSEYFNSLKWILENDPADLDLRFTIDEELFGQTHQHELKPDGMDIVVTNDNKKEYIHLVMQWRFVNRIQMQMTAFKEGFYELIPQDLVKIFDENELELLMCGLGDVDVNDWRANTKYKNGYCPSQPVIQWFWKTVLLMDAEKRIRLLQFVTGTSRVPMNGFAELYGSNGPQLFTIEQWGTRDKLPRAHTCFNRLDLPPYETFEELREKLHIAIENAQGFDGVD</sequence>
<evidence type="ECO:0000256" key="11">
    <source>
        <dbReference type="PROSITE-ProRule" id="PRU00104"/>
    </source>
</evidence>
<dbReference type="PROSITE" id="PS50020">
    <property type="entry name" value="WW_DOMAIN_2"/>
    <property type="match status" value="4"/>
</dbReference>
<feature type="region of interest" description="Disordered" evidence="12">
    <location>
        <begin position="557"/>
        <end position="644"/>
    </location>
</feature>
<keyword evidence="16" id="KW-1185">Reference proteome</keyword>
<reference evidence="15" key="1">
    <citation type="submission" date="2022-07" db="EMBL/GenBank/DDBJ databases">
        <title>Chromosome-level genome of Muraenolepis orangiensis.</title>
        <authorList>
            <person name="Kim J."/>
        </authorList>
    </citation>
    <scope>NUCLEOTIDE SEQUENCE</scope>
    <source>
        <strain evidence="15">KU_S4_2022</strain>
        <tissue evidence="15">Muscle</tissue>
    </source>
</reference>
<dbReference type="Gene3D" id="3.30.2410.10">
    <property type="entry name" value="Hect, E3 ligase catalytic domain"/>
    <property type="match status" value="1"/>
</dbReference>
<evidence type="ECO:0000256" key="3">
    <source>
        <dbReference type="ARBA" id="ARBA00004906"/>
    </source>
</evidence>
<evidence type="ECO:0000256" key="2">
    <source>
        <dbReference type="ARBA" id="ARBA00004496"/>
    </source>
</evidence>
<dbReference type="InterPro" id="IPR000569">
    <property type="entry name" value="HECT_dom"/>
</dbReference>
<dbReference type="FunFam" id="2.20.70.10:FF:000017">
    <property type="entry name" value="E3 ubiquitin-protein ligase"/>
    <property type="match status" value="1"/>
</dbReference>
<comment type="catalytic activity">
    <reaction evidence="1">
        <text>S-ubiquitinyl-[E2 ubiquitin-conjugating enzyme]-L-cysteine + [acceptor protein]-L-lysine = [E2 ubiquitin-conjugating enzyme]-L-cysteine + N(6)-ubiquitinyl-[acceptor protein]-L-lysine.</text>
        <dbReference type="EC" id="2.3.2.26"/>
    </reaction>
</comment>
<feature type="compositionally biased region" description="Polar residues" evidence="12">
    <location>
        <begin position="582"/>
        <end position="593"/>
    </location>
</feature>
<dbReference type="SMART" id="SM00456">
    <property type="entry name" value="WW"/>
    <property type="match status" value="4"/>
</dbReference>
<dbReference type="EMBL" id="JANIIK010000112">
    <property type="protein sequence ID" value="KAJ3593297.1"/>
    <property type="molecule type" value="Genomic_DNA"/>
</dbReference>
<dbReference type="OrthoDB" id="423283at2759"/>
<evidence type="ECO:0000256" key="5">
    <source>
        <dbReference type="ARBA" id="ARBA00022490"/>
    </source>
</evidence>
<feature type="active site" description="Glycyl thioester intermediate" evidence="11">
    <location>
        <position position="1176"/>
    </location>
</feature>
<keyword evidence="7" id="KW-0808">Transferase</keyword>
<dbReference type="GO" id="GO:0051049">
    <property type="term" value="P:regulation of transport"/>
    <property type="evidence" value="ECO:0007669"/>
    <property type="project" value="UniProtKB-ARBA"/>
</dbReference>
<evidence type="ECO:0000256" key="9">
    <source>
        <dbReference type="ARBA" id="ARBA00022786"/>
    </source>
</evidence>
<evidence type="ECO:0000256" key="4">
    <source>
        <dbReference type="ARBA" id="ARBA00012485"/>
    </source>
</evidence>
<evidence type="ECO:0000256" key="12">
    <source>
        <dbReference type="SAM" id="MobiDB-lite"/>
    </source>
</evidence>
<feature type="region of interest" description="Disordered" evidence="12">
    <location>
        <begin position="700"/>
        <end position="722"/>
    </location>
</feature>